<dbReference type="GO" id="GO:0005886">
    <property type="term" value="C:plasma membrane"/>
    <property type="evidence" value="ECO:0007669"/>
    <property type="project" value="UniProtKB-SubCell"/>
</dbReference>
<dbReference type="AlphaFoldDB" id="L1QGE7"/>
<feature type="transmembrane region" description="Helical" evidence="3">
    <location>
        <begin position="60"/>
        <end position="75"/>
    </location>
</feature>
<feature type="transmembrane region" description="Helical" evidence="3">
    <location>
        <begin position="127"/>
        <end position="145"/>
    </location>
</feature>
<dbReference type="OrthoDB" id="2690199at2"/>
<dbReference type="STRING" id="545697.HMPREF0216_01847"/>
<evidence type="ECO:0000256" key="2">
    <source>
        <dbReference type="PIRSR" id="PIRSR018571-1"/>
    </source>
</evidence>
<feature type="transmembrane region" description="Helical" evidence="3">
    <location>
        <begin position="6"/>
        <end position="23"/>
    </location>
</feature>
<sequence>MEVYLDIFIFENFIINIFLLLLTFKIQRIKYNIKLLYLSSLLGALYALVIFYNVMILTSILAKLVVAIVMIYIAIDNRKIINIIKSTFIFFMIAFMLGGMCFSFVVMQNTCLVGQDFVIENNSFKEVALALIIVFICITRIIDSIKERAIIKNFIYDIYIREGNNTLQIKGFLDTGNELREPVTNLPCILIEKNYFDQFNIQDKDKYTIRYKTISKDGAVQGFKGESIKIRNEEDKSWINVDAIICECEGKLSKTDDFHALLSRGIV</sequence>
<keyword evidence="5" id="KW-1185">Reference proteome</keyword>
<evidence type="ECO:0000256" key="3">
    <source>
        <dbReference type="SAM" id="Phobius"/>
    </source>
</evidence>
<dbReference type="PIRSF" id="PIRSF018571">
    <property type="entry name" value="SpoIIGA"/>
    <property type="match status" value="1"/>
</dbReference>
<protein>
    <recommendedName>
        <fullName evidence="1">Sporulation sigma-E factor-processing peptidase</fullName>
        <ecNumber evidence="1">3.4.23.-</ecNumber>
    </recommendedName>
    <alternativeName>
        <fullName evidence="1">Membrane-associated aspartic protease</fullName>
    </alternativeName>
    <alternativeName>
        <fullName evidence="1">Stage II sporulation protein GA</fullName>
    </alternativeName>
</protein>
<comment type="caution">
    <text evidence="4">The sequence shown here is derived from an EMBL/GenBank/DDBJ whole genome shotgun (WGS) entry which is preliminary data.</text>
</comment>
<evidence type="ECO:0000313" key="4">
    <source>
        <dbReference type="EMBL" id="EKY26662.1"/>
    </source>
</evidence>
<dbReference type="GO" id="GO:0004190">
    <property type="term" value="F:aspartic-type endopeptidase activity"/>
    <property type="evidence" value="ECO:0007669"/>
    <property type="project" value="UniProtKB-KW"/>
</dbReference>
<comment type="similarity">
    <text evidence="1">Belongs to the peptidase U4 family.</text>
</comment>
<dbReference type="GO" id="GO:0006508">
    <property type="term" value="P:proteolysis"/>
    <property type="evidence" value="ECO:0007669"/>
    <property type="project" value="UniProtKB-KW"/>
</dbReference>
<dbReference type="EMBL" id="AMEZ01000053">
    <property type="protein sequence ID" value="EKY26662.1"/>
    <property type="molecule type" value="Genomic_DNA"/>
</dbReference>
<keyword evidence="3" id="KW-1133">Transmembrane helix</keyword>
<dbReference type="Proteomes" id="UP000010420">
    <property type="component" value="Unassembled WGS sequence"/>
</dbReference>
<keyword evidence="1" id="KW-0378">Hydrolase</keyword>
<dbReference type="Pfam" id="PF03419">
    <property type="entry name" value="Peptidase_U4"/>
    <property type="match status" value="1"/>
</dbReference>
<keyword evidence="1" id="KW-0645">Protease</keyword>
<feature type="transmembrane region" description="Helical" evidence="3">
    <location>
        <begin position="35"/>
        <end position="54"/>
    </location>
</feature>
<dbReference type="GO" id="GO:0030436">
    <property type="term" value="P:asexual sporulation"/>
    <property type="evidence" value="ECO:0007669"/>
    <property type="project" value="InterPro"/>
</dbReference>
<name>L1QGE7_9CLOT</name>
<reference evidence="4 5" key="1">
    <citation type="submission" date="2012-05" db="EMBL/GenBank/DDBJ databases">
        <authorList>
            <person name="Weinstock G."/>
            <person name="Sodergren E."/>
            <person name="Lobos E.A."/>
            <person name="Fulton L."/>
            <person name="Fulton R."/>
            <person name="Courtney L."/>
            <person name="Fronick C."/>
            <person name="O'Laughlin M."/>
            <person name="Godfrey J."/>
            <person name="Wilson R.M."/>
            <person name="Miner T."/>
            <person name="Farmer C."/>
            <person name="Delehaunty K."/>
            <person name="Cordes M."/>
            <person name="Minx P."/>
            <person name="Tomlinson C."/>
            <person name="Chen J."/>
            <person name="Wollam A."/>
            <person name="Pepin K.H."/>
            <person name="Bhonagiri V."/>
            <person name="Zhang X."/>
            <person name="Suruliraj S."/>
            <person name="Warren W."/>
            <person name="Mitreva M."/>
            <person name="Mardis E.R."/>
            <person name="Wilson R.K."/>
        </authorList>
    </citation>
    <scope>NUCLEOTIDE SEQUENCE [LARGE SCALE GENOMIC DNA]</scope>
    <source>
        <strain evidence="4 5">DSM 1785</strain>
    </source>
</reference>
<keyword evidence="1 3" id="KW-0472">Membrane</keyword>
<comment type="function">
    <text evidence="1">Probable aspartic protease that is responsible for the proteolytic cleavage of the RNA polymerase sigma E factor (SigE/spoIIGB) to yield the active peptide in the mother cell during sporulation. Responds to a signal from the forespore that is triggered by the extracellular signal protein SpoIIR.</text>
</comment>
<keyword evidence="1" id="KW-0064">Aspartyl protease</keyword>
<dbReference type="InterPro" id="IPR005081">
    <property type="entry name" value="SpoIIGA"/>
</dbReference>
<keyword evidence="1" id="KW-1003">Cell membrane</keyword>
<dbReference type="RefSeq" id="WP_005213559.1">
    <property type="nucleotide sequence ID" value="NZ_KB291645.1"/>
</dbReference>
<keyword evidence="1" id="KW-0749">Sporulation</keyword>
<proteinExistence type="inferred from homology"/>
<keyword evidence="3" id="KW-0812">Transmembrane</keyword>
<feature type="transmembrane region" description="Helical" evidence="3">
    <location>
        <begin position="87"/>
        <end position="107"/>
    </location>
</feature>
<dbReference type="eggNOG" id="ENOG50301AF">
    <property type="taxonomic scope" value="Bacteria"/>
</dbReference>
<dbReference type="GO" id="GO:0030435">
    <property type="term" value="P:sporulation resulting in formation of a cellular spore"/>
    <property type="evidence" value="ECO:0007669"/>
    <property type="project" value="UniProtKB-KW"/>
</dbReference>
<feature type="active site" evidence="2">
    <location>
        <position position="174"/>
    </location>
</feature>
<organism evidence="4 5">
    <name type="scientific">Clostridium celatum DSM 1785</name>
    <dbReference type="NCBI Taxonomy" id="545697"/>
    <lineage>
        <taxon>Bacteria</taxon>
        <taxon>Bacillati</taxon>
        <taxon>Bacillota</taxon>
        <taxon>Clostridia</taxon>
        <taxon>Eubacteriales</taxon>
        <taxon>Clostridiaceae</taxon>
        <taxon>Clostridium</taxon>
    </lineage>
</organism>
<comment type="subcellular location">
    <subcellularLocation>
        <location evidence="1">Cell membrane</location>
    </subcellularLocation>
</comment>
<evidence type="ECO:0000313" key="5">
    <source>
        <dbReference type="Proteomes" id="UP000010420"/>
    </source>
</evidence>
<evidence type="ECO:0000256" key="1">
    <source>
        <dbReference type="PIRNR" id="PIRNR018571"/>
    </source>
</evidence>
<accession>L1QGE7</accession>
<dbReference type="EC" id="3.4.23.-" evidence="1"/>
<dbReference type="PATRIC" id="fig|545697.3.peg.1818"/>
<dbReference type="HOGENOM" id="CLU_059158_0_0_9"/>
<gene>
    <name evidence="4" type="ORF">HMPREF0216_01847</name>
</gene>